<keyword evidence="9 12" id="KW-0030">Aminoacyl-tRNA synthetase</keyword>
<feature type="binding site" evidence="12">
    <location>
        <position position="553"/>
    </location>
    <ligand>
        <name>ATP</name>
        <dbReference type="ChEBI" id="CHEBI:30616"/>
    </ligand>
</feature>
<dbReference type="InterPro" id="IPR002300">
    <property type="entry name" value="aa-tRNA-synth_Ia"/>
</dbReference>
<dbReference type="PANTHER" id="PTHR11946">
    <property type="entry name" value="VALYL-TRNA SYNTHETASES"/>
    <property type="match status" value="1"/>
</dbReference>
<dbReference type="InterPro" id="IPR014729">
    <property type="entry name" value="Rossmann-like_a/b/a_fold"/>
</dbReference>
<dbReference type="EC" id="6.1.1.9" evidence="12"/>
<reference evidence="16 17" key="1">
    <citation type="submission" date="2018-05" db="EMBL/GenBank/DDBJ databases">
        <title>Coraliomargarita sinensis sp. nov., isolated from a marine solar saltern.</title>
        <authorList>
            <person name="Zhou L.Y."/>
        </authorList>
    </citation>
    <scope>NUCLEOTIDE SEQUENCE [LARGE SCALE GENOMIC DNA]</scope>
    <source>
        <strain evidence="16 17">WN38</strain>
    </source>
</reference>
<keyword evidence="17" id="KW-1185">Reference proteome</keyword>
<dbReference type="Gene3D" id="3.40.50.620">
    <property type="entry name" value="HUPs"/>
    <property type="match status" value="2"/>
</dbReference>
<dbReference type="InterPro" id="IPR001412">
    <property type="entry name" value="aa-tRNA-synth_I_CS"/>
</dbReference>
<evidence type="ECO:0000313" key="16">
    <source>
        <dbReference type="EMBL" id="PXA03709.1"/>
    </source>
</evidence>
<dbReference type="InterPro" id="IPR009008">
    <property type="entry name" value="Val/Leu/Ile-tRNA-synth_edit"/>
</dbReference>
<evidence type="ECO:0000256" key="9">
    <source>
        <dbReference type="ARBA" id="ARBA00023146"/>
    </source>
</evidence>
<keyword evidence="8 12" id="KW-0175">Coiled coil</keyword>
<accession>A0A317ZIW0</accession>
<dbReference type="HAMAP" id="MF_02004">
    <property type="entry name" value="Val_tRNA_synth_type1"/>
    <property type="match status" value="1"/>
</dbReference>
<evidence type="ECO:0000256" key="1">
    <source>
        <dbReference type="ARBA" id="ARBA00004496"/>
    </source>
</evidence>
<keyword evidence="3 12" id="KW-0963">Cytoplasm</keyword>
<dbReference type="AlphaFoldDB" id="A0A317ZIW0"/>
<dbReference type="FunCoup" id="A0A317ZIW0">
    <property type="interactions" value="484"/>
</dbReference>
<dbReference type="EMBL" id="QHJQ01000007">
    <property type="protein sequence ID" value="PXA03709.1"/>
    <property type="molecule type" value="Genomic_DNA"/>
</dbReference>
<dbReference type="SUPFAM" id="SSF50677">
    <property type="entry name" value="ValRS/IleRS/LeuRS editing domain"/>
    <property type="match status" value="1"/>
</dbReference>
<evidence type="ECO:0000256" key="2">
    <source>
        <dbReference type="ARBA" id="ARBA00011245"/>
    </source>
</evidence>
<evidence type="ECO:0000313" key="17">
    <source>
        <dbReference type="Proteomes" id="UP000247099"/>
    </source>
</evidence>
<feature type="domain" description="Valyl-tRNA synthetase tRNA-binding arm" evidence="15">
    <location>
        <begin position="848"/>
        <end position="912"/>
    </location>
</feature>
<dbReference type="SUPFAM" id="SSF52374">
    <property type="entry name" value="Nucleotidylyl transferase"/>
    <property type="match status" value="1"/>
</dbReference>
<feature type="domain" description="Methionyl/Valyl/Leucyl/Isoleucyl-tRNA synthetase anticodon-binding" evidence="14">
    <location>
        <begin position="639"/>
        <end position="790"/>
    </location>
</feature>
<dbReference type="CDD" id="cd07962">
    <property type="entry name" value="Anticodon_Ia_Val"/>
    <property type="match status" value="1"/>
</dbReference>
<keyword evidence="6 12" id="KW-0067">ATP-binding</keyword>
<evidence type="ECO:0000259" key="13">
    <source>
        <dbReference type="Pfam" id="PF00133"/>
    </source>
</evidence>
<evidence type="ECO:0000256" key="11">
    <source>
        <dbReference type="ARBA" id="ARBA00060830"/>
    </source>
</evidence>
<dbReference type="Pfam" id="PF08264">
    <property type="entry name" value="Anticodon_1"/>
    <property type="match status" value="1"/>
</dbReference>
<dbReference type="InterPro" id="IPR010978">
    <property type="entry name" value="tRNA-bd_arm"/>
</dbReference>
<dbReference type="FunFam" id="3.90.740.10:FF:000010">
    <property type="entry name" value="Valine--tRNA ligase"/>
    <property type="match status" value="1"/>
</dbReference>
<dbReference type="Pfam" id="PF10458">
    <property type="entry name" value="Val_tRNA-synt_C"/>
    <property type="match status" value="1"/>
</dbReference>
<evidence type="ECO:0000256" key="10">
    <source>
        <dbReference type="ARBA" id="ARBA00047552"/>
    </source>
</evidence>
<feature type="short sequence motif" description="'HIGH' region" evidence="12">
    <location>
        <begin position="45"/>
        <end position="55"/>
    </location>
</feature>
<dbReference type="RefSeq" id="WP_110131406.1">
    <property type="nucleotide sequence ID" value="NZ_QHJQ01000007.1"/>
</dbReference>
<name>A0A317ZIW0_9BACT</name>
<sequence length="915" mass="103658">MSEIAKAYEPKEVEARWYANWLEAGCFKAEADPSREPYAIMIPPPNVTGMLHMGHVLDNTLQDIFIRRARLEGKAVLWQPGTDHAGIATQTKVEKQLRESEGKTKYDYGREAFLEKVWDFREESGGVILNQLEKLGASCDWDRTSFTLDEHYSKAVLTAFVKLYQRGYIYRGLRMVNWCPATHTAISDEEVNMKPQNGFFYKMRYELVEPDGERTHLEISTTRPETLMGDSAVAVHPEDVRYKHLIGKTVWRPFPKAEIPIIGDEYVDREFGTGCLKVTPAHDKNDFEIGQRHDLEIIEVIDHDGKLNHLAGEAFDGMDRFEARKVAAQKLEDMGLLIEREPYENTVGFSERGDVPIEPRLSEQWFLKYPKVMEAKRAVEKGIIKFHPDRWKKTYLHWLNGIQDWCISRQLWWGHRIPVWYKKGIPINELDFDNPEHVHVSVDGPSDPENWEQEEDVLDTWASSYLWPMANLGWPDATPEQQKEQDFWYPTSTLVTGFDIIFFWVARMIMAGLELYGEDKKELSDEEIAQRIPFKNIFIHGLIRDEKGRKMSKSLGNSPDPLDLIEKFGADGLRFGICNIAPTGSDILFSEERIQIGRNFCNKLWNASRFRQMSGPMADNSSLEAIHARIDPSLLDDYDHWILARLAEVTREVEKCFTDYELAPLTHNIYGFFWSDFCDWYVEASKGKLKGSDAERDNCLAIQDLALRQVLQLANPVIPHITEELWKGLGYDANEPFIQNTKLSGAAEILGSLAVDPGAVERVADLQELITQARALKAKYNLANKRDVAVFFGAEGDAAKVITDNAGLVKTLAGLGSLDALSGKSADGLPAAVTPLGSLYLDLSSSIDVDAEKTRLTKELAKLDKLVAAGEGKLKNPKFVESAPAHVVEGARKQLAETTEKRDETKRILDSLVGS</sequence>
<dbReference type="FunFam" id="3.40.50.620:FF:000032">
    <property type="entry name" value="Valine--tRNA ligase"/>
    <property type="match status" value="1"/>
</dbReference>
<dbReference type="InterPro" id="IPR033705">
    <property type="entry name" value="Anticodon_Ia_Val"/>
</dbReference>
<evidence type="ECO:0000256" key="12">
    <source>
        <dbReference type="HAMAP-Rule" id="MF_02004"/>
    </source>
</evidence>
<dbReference type="InterPro" id="IPR013155">
    <property type="entry name" value="M/V/L/I-tRNA-synth_anticd-bd"/>
</dbReference>
<dbReference type="Proteomes" id="UP000247099">
    <property type="component" value="Unassembled WGS sequence"/>
</dbReference>
<comment type="function">
    <text evidence="12">Catalyzes the attachment of valine to tRNA(Val). As ValRS can inadvertently accommodate and process structurally similar amino acids such as threonine, to avoid such errors, it has a 'posttransfer' editing activity that hydrolyzes mischarged Thr-tRNA(Val) in a tRNA-dependent manner.</text>
</comment>
<evidence type="ECO:0000256" key="6">
    <source>
        <dbReference type="ARBA" id="ARBA00022840"/>
    </source>
</evidence>
<proteinExistence type="inferred from homology"/>
<dbReference type="FunFam" id="1.10.287.380:FF:000001">
    <property type="entry name" value="Valine--tRNA ligase"/>
    <property type="match status" value="1"/>
</dbReference>
<dbReference type="Pfam" id="PF00133">
    <property type="entry name" value="tRNA-synt_1"/>
    <property type="match status" value="1"/>
</dbReference>
<evidence type="ECO:0000256" key="4">
    <source>
        <dbReference type="ARBA" id="ARBA00022598"/>
    </source>
</evidence>
<feature type="domain" description="Aminoacyl-tRNA synthetase class Ia" evidence="13">
    <location>
        <begin position="17"/>
        <end position="589"/>
    </location>
</feature>
<evidence type="ECO:0000256" key="3">
    <source>
        <dbReference type="ARBA" id="ARBA00022490"/>
    </source>
</evidence>
<comment type="domain">
    <text evidence="12">ValRS has two distinct active sites: one for aminoacylation and one for editing. The misactivated threonine is translocated from the active site to the editing site.</text>
</comment>
<dbReference type="PRINTS" id="PR00986">
    <property type="entry name" value="TRNASYNTHVAL"/>
</dbReference>
<dbReference type="InterPro" id="IPR019499">
    <property type="entry name" value="Val-tRNA_synth_tRNA-bd"/>
</dbReference>
<dbReference type="GO" id="GO:0005829">
    <property type="term" value="C:cytosol"/>
    <property type="evidence" value="ECO:0007669"/>
    <property type="project" value="TreeGrafter"/>
</dbReference>
<comment type="catalytic activity">
    <reaction evidence="10 12">
        <text>tRNA(Val) + L-valine + ATP = L-valyl-tRNA(Val) + AMP + diphosphate</text>
        <dbReference type="Rhea" id="RHEA:10704"/>
        <dbReference type="Rhea" id="RHEA-COMP:9672"/>
        <dbReference type="Rhea" id="RHEA-COMP:9708"/>
        <dbReference type="ChEBI" id="CHEBI:30616"/>
        <dbReference type="ChEBI" id="CHEBI:33019"/>
        <dbReference type="ChEBI" id="CHEBI:57762"/>
        <dbReference type="ChEBI" id="CHEBI:78442"/>
        <dbReference type="ChEBI" id="CHEBI:78537"/>
        <dbReference type="ChEBI" id="CHEBI:456215"/>
        <dbReference type="EC" id="6.1.1.9"/>
    </reaction>
</comment>
<keyword evidence="4 12" id="KW-0436">Ligase</keyword>
<dbReference type="Gene3D" id="1.10.287.380">
    <property type="entry name" value="Valyl-tRNA synthetase, C-terminal domain"/>
    <property type="match status" value="1"/>
</dbReference>
<dbReference type="NCBIfam" id="TIGR00422">
    <property type="entry name" value="valS"/>
    <property type="match status" value="1"/>
</dbReference>
<dbReference type="SUPFAM" id="SSF47323">
    <property type="entry name" value="Anticodon-binding domain of a subclass of class I aminoacyl-tRNA synthetases"/>
    <property type="match status" value="1"/>
</dbReference>
<feature type="short sequence motif" description="'KMSKS' region" evidence="12">
    <location>
        <begin position="550"/>
        <end position="554"/>
    </location>
</feature>
<organism evidence="16 17">
    <name type="scientific">Coraliomargarita sinensis</name>
    <dbReference type="NCBI Taxonomy" id="2174842"/>
    <lineage>
        <taxon>Bacteria</taxon>
        <taxon>Pseudomonadati</taxon>
        <taxon>Verrucomicrobiota</taxon>
        <taxon>Opitutia</taxon>
        <taxon>Puniceicoccales</taxon>
        <taxon>Coraliomargaritaceae</taxon>
        <taxon>Coraliomargarita</taxon>
    </lineage>
</organism>
<dbReference type="GO" id="GO:0002161">
    <property type="term" value="F:aminoacyl-tRNA deacylase activity"/>
    <property type="evidence" value="ECO:0007669"/>
    <property type="project" value="InterPro"/>
</dbReference>
<comment type="subunit">
    <text evidence="2 12">Monomer.</text>
</comment>
<evidence type="ECO:0000256" key="8">
    <source>
        <dbReference type="ARBA" id="ARBA00023054"/>
    </source>
</evidence>
<protein>
    <recommendedName>
        <fullName evidence="12">Valine--tRNA ligase</fullName>
        <ecNumber evidence="12">6.1.1.9</ecNumber>
    </recommendedName>
    <alternativeName>
        <fullName evidence="12">Valyl-tRNA synthetase</fullName>
        <shortName evidence="12">ValRS</shortName>
    </alternativeName>
</protein>
<dbReference type="CDD" id="cd00817">
    <property type="entry name" value="ValRS_core"/>
    <property type="match status" value="1"/>
</dbReference>
<dbReference type="InParanoid" id="A0A317ZIW0"/>
<comment type="subcellular location">
    <subcellularLocation>
        <location evidence="1 12">Cytoplasm</location>
    </subcellularLocation>
</comment>
<dbReference type="OrthoDB" id="9810365at2"/>
<dbReference type="PROSITE" id="PS00178">
    <property type="entry name" value="AA_TRNA_LIGASE_I"/>
    <property type="match status" value="1"/>
</dbReference>
<dbReference type="InterPro" id="IPR037118">
    <property type="entry name" value="Val-tRNA_synth_C_sf"/>
</dbReference>
<dbReference type="GO" id="GO:0006438">
    <property type="term" value="P:valyl-tRNA aminoacylation"/>
    <property type="evidence" value="ECO:0007669"/>
    <property type="project" value="UniProtKB-UniRule"/>
</dbReference>
<dbReference type="GO" id="GO:0004832">
    <property type="term" value="F:valine-tRNA ligase activity"/>
    <property type="evidence" value="ECO:0007669"/>
    <property type="project" value="UniProtKB-UniRule"/>
</dbReference>
<keyword evidence="5 12" id="KW-0547">Nucleotide-binding</keyword>
<keyword evidence="7 12" id="KW-0648">Protein biosynthesis</keyword>
<dbReference type="GO" id="GO:0005524">
    <property type="term" value="F:ATP binding"/>
    <property type="evidence" value="ECO:0007669"/>
    <property type="project" value="UniProtKB-UniRule"/>
</dbReference>
<dbReference type="PANTHER" id="PTHR11946:SF93">
    <property type="entry name" value="VALINE--TRNA LIGASE, CHLOROPLASTIC_MITOCHONDRIAL 2"/>
    <property type="match status" value="1"/>
</dbReference>
<dbReference type="InterPro" id="IPR002303">
    <property type="entry name" value="Valyl-tRNA_ligase"/>
</dbReference>
<dbReference type="NCBIfam" id="NF004349">
    <property type="entry name" value="PRK05729.1"/>
    <property type="match status" value="1"/>
</dbReference>
<evidence type="ECO:0000259" key="15">
    <source>
        <dbReference type="Pfam" id="PF10458"/>
    </source>
</evidence>
<evidence type="ECO:0000259" key="14">
    <source>
        <dbReference type="Pfam" id="PF08264"/>
    </source>
</evidence>
<dbReference type="InterPro" id="IPR009080">
    <property type="entry name" value="tRNAsynth_Ia_anticodon-bd"/>
</dbReference>
<evidence type="ECO:0000256" key="5">
    <source>
        <dbReference type="ARBA" id="ARBA00022741"/>
    </source>
</evidence>
<comment type="similarity">
    <text evidence="11 12">Belongs to the class-I aminoacyl-tRNA synthetase family. ValS type 1 subfamily.</text>
</comment>
<dbReference type="Gene3D" id="1.10.730.10">
    <property type="entry name" value="Isoleucyl-tRNA Synthetase, Domain 1"/>
    <property type="match status" value="1"/>
</dbReference>
<comment type="domain">
    <text evidence="12">The C-terminal coiled-coil domain is crucial for aminoacylation activity.</text>
</comment>
<evidence type="ECO:0000256" key="7">
    <source>
        <dbReference type="ARBA" id="ARBA00022917"/>
    </source>
</evidence>
<gene>
    <name evidence="12" type="primary">valS</name>
    <name evidence="16" type="ORF">DDZ13_10465</name>
</gene>
<comment type="caution">
    <text evidence="16">The sequence shown here is derived from an EMBL/GenBank/DDBJ whole genome shotgun (WGS) entry which is preliminary data.</text>
</comment>
<dbReference type="SUPFAM" id="SSF46589">
    <property type="entry name" value="tRNA-binding arm"/>
    <property type="match status" value="1"/>
</dbReference>